<proteinExistence type="predicted"/>
<accession>A0A7X0IER3</accession>
<sequence length="37" mass="4206">MMLLNRWPGHVALVLHSLFCAVTNERYRPRARGPTAA</sequence>
<organism evidence="1 2">
    <name type="scientific">Sphaerisporangium rubeum</name>
    <dbReference type="NCBI Taxonomy" id="321317"/>
    <lineage>
        <taxon>Bacteria</taxon>
        <taxon>Bacillati</taxon>
        <taxon>Actinomycetota</taxon>
        <taxon>Actinomycetes</taxon>
        <taxon>Streptosporangiales</taxon>
        <taxon>Streptosporangiaceae</taxon>
        <taxon>Sphaerisporangium</taxon>
    </lineage>
</organism>
<keyword evidence="2" id="KW-1185">Reference proteome</keyword>
<evidence type="ECO:0000313" key="1">
    <source>
        <dbReference type="EMBL" id="MBB6473806.1"/>
    </source>
</evidence>
<gene>
    <name evidence="1" type="ORF">BJ992_003237</name>
</gene>
<dbReference type="AlphaFoldDB" id="A0A7X0IER3"/>
<reference evidence="1 2" key="1">
    <citation type="submission" date="2020-08" db="EMBL/GenBank/DDBJ databases">
        <title>Sequencing the genomes of 1000 actinobacteria strains.</title>
        <authorList>
            <person name="Klenk H.-P."/>
        </authorList>
    </citation>
    <scope>NUCLEOTIDE SEQUENCE [LARGE SCALE GENOMIC DNA]</scope>
    <source>
        <strain evidence="1 2">DSM 44936</strain>
    </source>
</reference>
<dbReference type="EMBL" id="JACHIU010000001">
    <property type="protein sequence ID" value="MBB6473806.1"/>
    <property type="molecule type" value="Genomic_DNA"/>
</dbReference>
<name>A0A7X0IER3_9ACTN</name>
<comment type="caution">
    <text evidence="1">The sequence shown here is derived from an EMBL/GenBank/DDBJ whole genome shotgun (WGS) entry which is preliminary data.</text>
</comment>
<protein>
    <submittedName>
        <fullName evidence="1">Uncharacterized protein</fullName>
    </submittedName>
</protein>
<dbReference type="Proteomes" id="UP000555564">
    <property type="component" value="Unassembled WGS sequence"/>
</dbReference>
<evidence type="ECO:0000313" key="2">
    <source>
        <dbReference type="Proteomes" id="UP000555564"/>
    </source>
</evidence>